<dbReference type="Proteomes" id="UP000078561">
    <property type="component" value="Unassembled WGS sequence"/>
</dbReference>
<evidence type="ECO:0000256" key="2">
    <source>
        <dbReference type="ARBA" id="ARBA00022737"/>
    </source>
</evidence>
<dbReference type="SMART" id="SM00356">
    <property type="entry name" value="ZnF_C3H1"/>
    <property type="match status" value="2"/>
</dbReference>
<evidence type="ECO:0000256" key="3">
    <source>
        <dbReference type="ARBA" id="ARBA00022771"/>
    </source>
</evidence>
<dbReference type="PROSITE" id="PS50103">
    <property type="entry name" value="ZF_C3H1"/>
    <property type="match status" value="2"/>
</dbReference>
<evidence type="ECO:0000256" key="4">
    <source>
        <dbReference type="ARBA" id="ARBA00022833"/>
    </source>
</evidence>
<name>A0A168RPH4_ABSGL</name>
<feature type="zinc finger region" description="C3H1-type" evidence="5">
    <location>
        <begin position="312"/>
        <end position="335"/>
    </location>
</feature>
<feature type="compositionally biased region" description="Low complexity" evidence="6">
    <location>
        <begin position="1"/>
        <end position="21"/>
    </location>
</feature>
<dbReference type="GO" id="GO:0008270">
    <property type="term" value="F:zinc ion binding"/>
    <property type="evidence" value="ECO:0007669"/>
    <property type="project" value="UniProtKB-KW"/>
</dbReference>
<dbReference type="AlphaFoldDB" id="A0A168RPH4"/>
<dbReference type="Gene3D" id="4.10.1000.10">
    <property type="entry name" value="Zinc finger, CCCH-type"/>
    <property type="match status" value="1"/>
</dbReference>
<keyword evidence="2" id="KW-0677">Repeat</keyword>
<feature type="domain" description="C3H1-type" evidence="7">
    <location>
        <begin position="312"/>
        <end position="335"/>
    </location>
</feature>
<dbReference type="GO" id="GO:0005634">
    <property type="term" value="C:nucleus"/>
    <property type="evidence" value="ECO:0007669"/>
    <property type="project" value="TreeGrafter"/>
</dbReference>
<accession>A0A168RPH4</accession>
<feature type="region of interest" description="Disordered" evidence="6">
    <location>
        <begin position="106"/>
        <end position="165"/>
    </location>
</feature>
<protein>
    <recommendedName>
        <fullName evidence="7">C3H1-type domain-containing protein</fullName>
    </recommendedName>
</protein>
<feature type="domain" description="C3H1-type" evidence="7">
    <location>
        <begin position="336"/>
        <end position="363"/>
    </location>
</feature>
<feature type="region of interest" description="Disordered" evidence="6">
    <location>
        <begin position="1"/>
        <end position="24"/>
    </location>
</feature>
<dbReference type="EMBL" id="LT554731">
    <property type="protein sequence ID" value="SAM07217.1"/>
    <property type="molecule type" value="Genomic_DNA"/>
</dbReference>
<dbReference type="SUPFAM" id="SSF90229">
    <property type="entry name" value="CCCH zinc finger"/>
    <property type="match status" value="1"/>
</dbReference>
<dbReference type="InterPro" id="IPR045124">
    <property type="entry name" value="Su(sable)-like"/>
</dbReference>
<proteinExistence type="predicted"/>
<evidence type="ECO:0000313" key="9">
    <source>
        <dbReference type="Proteomes" id="UP000078561"/>
    </source>
</evidence>
<evidence type="ECO:0000256" key="1">
    <source>
        <dbReference type="ARBA" id="ARBA00022723"/>
    </source>
</evidence>
<keyword evidence="1 5" id="KW-0479">Metal-binding</keyword>
<dbReference type="OrthoDB" id="2289985at2759"/>
<reference evidence="8" key="1">
    <citation type="submission" date="2016-04" db="EMBL/GenBank/DDBJ databases">
        <authorList>
            <person name="Evans L.H."/>
            <person name="Alamgir A."/>
            <person name="Owens N."/>
            <person name="Weber N.D."/>
            <person name="Virtaneva K."/>
            <person name="Barbian K."/>
            <person name="Babar A."/>
            <person name="Rosenke K."/>
        </authorList>
    </citation>
    <scope>NUCLEOTIDE SEQUENCE [LARGE SCALE GENOMIC DNA]</scope>
    <source>
        <strain evidence="8">CBS 101.48</strain>
    </source>
</reference>
<gene>
    <name evidence="8" type="primary">ABSGL_12856.1 scaffold 13518</name>
</gene>
<feature type="zinc finger region" description="C3H1-type" evidence="5">
    <location>
        <begin position="336"/>
        <end position="363"/>
    </location>
</feature>
<evidence type="ECO:0000259" key="7">
    <source>
        <dbReference type="PROSITE" id="PS50103"/>
    </source>
</evidence>
<evidence type="ECO:0000313" key="8">
    <source>
        <dbReference type="EMBL" id="SAM07217.1"/>
    </source>
</evidence>
<dbReference type="InterPro" id="IPR000571">
    <property type="entry name" value="Znf_CCCH"/>
</dbReference>
<feature type="region of interest" description="Disordered" evidence="6">
    <location>
        <begin position="395"/>
        <end position="429"/>
    </location>
</feature>
<dbReference type="STRING" id="4829.A0A168RPH4"/>
<evidence type="ECO:0000256" key="5">
    <source>
        <dbReference type="PROSITE-ProRule" id="PRU00723"/>
    </source>
</evidence>
<feature type="compositionally biased region" description="Polar residues" evidence="6">
    <location>
        <begin position="115"/>
        <end position="137"/>
    </location>
</feature>
<sequence>MDKAPPSSGPSSLLPHLFSPPYQQEQQHCDRTLTSQLFAPFDTNTDMDTTLKDDYDLDELSALLSRQLLQEVDAEFVPSNNSNAYSLNYTQSESTTAVTAVTGSPWFLDDDEKTNNSQSPSFSDSTAFTLLSPPLSQKQRHQDSNSTNLTFDHNNNGYSSDSTTSSSTVATLATTAAAAAWWDQFGPYGNDSEFDPTLSFYQGEDDGDLCFTATTIAPILNSNNSNTMMSSPSPVDDGSNNTAALTEMMKLFKGLDEKELGETFAAFDYDTERTIEALLSTRAISFTTATTTASTTAMENPYQQSVSTFGAPKKHQVCRHYLAGECYRKHCRFAHDLKVKPCKFWIQGSCLKGDTCEFAHSLDCLKPPSSPDNTTTINSRPPSDQHYREYEEVEHQYHRTPPTMADFTISVAKSNRRSRKSHNKKSLKK</sequence>
<feature type="compositionally biased region" description="Basic residues" evidence="6">
    <location>
        <begin position="414"/>
        <end position="429"/>
    </location>
</feature>
<organism evidence="8">
    <name type="scientific">Absidia glauca</name>
    <name type="common">Pin mould</name>
    <dbReference type="NCBI Taxonomy" id="4829"/>
    <lineage>
        <taxon>Eukaryota</taxon>
        <taxon>Fungi</taxon>
        <taxon>Fungi incertae sedis</taxon>
        <taxon>Mucoromycota</taxon>
        <taxon>Mucoromycotina</taxon>
        <taxon>Mucoromycetes</taxon>
        <taxon>Mucorales</taxon>
        <taxon>Cunninghamellaceae</taxon>
        <taxon>Absidia</taxon>
    </lineage>
</organism>
<dbReference type="PANTHER" id="PTHR13119:SF12">
    <property type="entry name" value="PROTEIN SUPPRESSOR OF SABLE"/>
    <property type="match status" value="1"/>
</dbReference>
<dbReference type="PANTHER" id="PTHR13119">
    <property type="entry name" value="ZINC FINGER CCCH DOMAIN-CONTAINING PROTEI"/>
    <property type="match status" value="1"/>
</dbReference>
<feature type="compositionally biased region" description="Polar residues" evidence="6">
    <location>
        <begin position="144"/>
        <end position="158"/>
    </location>
</feature>
<keyword evidence="9" id="KW-1185">Reference proteome</keyword>
<dbReference type="InterPro" id="IPR036855">
    <property type="entry name" value="Znf_CCCH_sf"/>
</dbReference>
<evidence type="ECO:0000256" key="6">
    <source>
        <dbReference type="SAM" id="MobiDB-lite"/>
    </source>
</evidence>
<keyword evidence="4 5" id="KW-0862">Zinc</keyword>
<keyword evidence="3 5" id="KW-0863">Zinc-finger</keyword>
<dbReference type="InParanoid" id="A0A168RPH4"/>
<dbReference type="GO" id="GO:0045892">
    <property type="term" value="P:negative regulation of DNA-templated transcription"/>
    <property type="evidence" value="ECO:0007669"/>
    <property type="project" value="InterPro"/>
</dbReference>
<dbReference type="GO" id="GO:0003723">
    <property type="term" value="F:RNA binding"/>
    <property type="evidence" value="ECO:0007669"/>
    <property type="project" value="InterPro"/>
</dbReference>
<dbReference type="Pfam" id="PF18345">
    <property type="entry name" value="zf_CCCH_4"/>
    <property type="match status" value="1"/>
</dbReference>